<dbReference type="GO" id="GO:0016042">
    <property type="term" value="P:lipid catabolic process"/>
    <property type="evidence" value="ECO:0007669"/>
    <property type="project" value="TreeGrafter"/>
</dbReference>
<accession>A0A1E1X438</accession>
<evidence type="ECO:0000256" key="1">
    <source>
        <dbReference type="ARBA" id="ARBA00004613"/>
    </source>
</evidence>
<evidence type="ECO:0000256" key="4">
    <source>
        <dbReference type="RuleBase" id="RU004262"/>
    </source>
</evidence>
<dbReference type="InterPro" id="IPR013818">
    <property type="entry name" value="Lipase"/>
</dbReference>
<dbReference type="Pfam" id="PF00151">
    <property type="entry name" value="Lipase"/>
    <property type="match status" value="1"/>
</dbReference>
<dbReference type="AlphaFoldDB" id="A0A1E1X438"/>
<evidence type="ECO:0000313" key="7">
    <source>
        <dbReference type="EMBL" id="JAT94017.1"/>
    </source>
</evidence>
<keyword evidence="5" id="KW-0732">Signal</keyword>
<feature type="non-terminal residue" evidence="7">
    <location>
        <position position="228"/>
    </location>
</feature>
<dbReference type="GO" id="GO:0016298">
    <property type="term" value="F:lipase activity"/>
    <property type="evidence" value="ECO:0007669"/>
    <property type="project" value="InterPro"/>
</dbReference>
<feature type="domain" description="Lipase" evidence="6">
    <location>
        <begin position="89"/>
        <end position="226"/>
    </location>
</feature>
<dbReference type="InterPro" id="IPR029058">
    <property type="entry name" value="AB_hydrolase_fold"/>
</dbReference>
<name>A0A1E1X438_9ACAR</name>
<dbReference type="Gene3D" id="3.40.50.1820">
    <property type="entry name" value="alpha/beta hydrolase"/>
    <property type="match status" value="1"/>
</dbReference>
<dbReference type="PANTHER" id="PTHR11610">
    <property type="entry name" value="LIPASE"/>
    <property type="match status" value="1"/>
</dbReference>
<dbReference type="PANTHER" id="PTHR11610:SF173">
    <property type="entry name" value="LIPASE DOMAIN-CONTAINING PROTEIN-RELATED"/>
    <property type="match status" value="1"/>
</dbReference>
<sequence>MAPPRGKRGLLLLAAFVWASVELAEAAPQEKGALPELRNVSSPGESKTGLLPGGAWRYMHCAGRLVDRVVPGKLASTYLPTVDNSTEAKVCYKYVGCFSNKDNLTHPFWLPSDPESLNTMFQLYSRSNRDSPVRLDYRPNEELPPLVQFRERKPLKFLVHGFLESGGKSWIQGIKDALLDEEDCNVIIVDWRGGARKLSYIMASGNTALVGREASLLLQRLIKNFNDT</sequence>
<organism evidence="7">
    <name type="scientific">Amblyomma aureolatum</name>
    <dbReference type="NCBI Taxonomy" id="187763"/>
    <lineage>
        <taxon>Eukaryota</taxon>
        <taxon>Metazoa</taxon>
        <taxon>Ecdysozoa</taxon>
        <taxon>Arthropoda</taxon>
        <taxon>Chelicerata</taxon>
        <taxon>Arachnida</taxon>
        <taxon>Acari</taxon>
        <taxon>Parasitiformes</taxon>
        <taxon>Ixodida</taxon>
        <taxon>Ixodoidea</taxon>
        <taxon>Ixodidae</taxon>
        <taxon>Amblyomminae</taxon>
        <taxon>Amblyomma</taxon>
    </lineage>
</organism>
<comment type="similarity">
    <text evidence="2 4">Belongs to the AB hydrolase superfamily. Lipase family.</text>
</comment>
<dbReference type="EMBL" id="GFAC01005171">
    <property type="protein sequence ID" value="JAT94017.1"/>
    <property type="molecule type" value="mRNA"/>
</dbReference>
<evidence type="ECO:0000256" key="5">
    <source>
        <dbReference type="SAM" id="SignalP"/>
    </source>
</evidence>
<protein>
    <submittedName>
        <fullName evidence="7">Putative pancreatic lipase-like enzyme</fullName>
    </submittedName>
</protein>
<evidence type="ECO:0000259" key="6">
    <source>
        <dbReference type="Pfam" id="PF00151"/>
    </source>
</evidence>
<evidence type="ECO:0000256" key="3">
    <source>
        <dbReference type="ARBA" id="ARBA00022525"/>
    </source>
</evidence>
<keyword evidence="3" id="KW-0964">Secreted</keyword>
<feature type="chain" id="PRO_5009116010" evidence="5">
    <location>
        <begin position="27"/>
        <end position="228"/>
    </location>
</feature>
<feature type="signal peptide" evidence="5">
    <location>
        <begin position="1"/>
        <end position="26"/>
    </location>
</feature>
<comment type="subcellular location">
    <subcellularLocation>
        <location evidence="1">Secreted</location>
    </subcellularLocation>
</comment>
<evidence type="ECO:0000256" key="2">
    <source>
        <dbReference type="ARBA" id="ARBA00010701"/>
    </source>
</evidence>
<dbReference type="GO" id="GO:0005615">
    <property type="term" value="C:extracellular space"/>
    <property type="evidence" value="ECO:0007669"/>
    <property type="project" value="TreeGrafter"/>
</dbReference>
<proteinExistence type="evidence at transcript level"/>
<reference evidence="7" key="1">
    <citation type="journal article" date="2017" name="Front. Cell. Infect. Microbiol.">
        <title>The Distinct Transcriptional Response of the Midgut of Amblyomma sculptum and Amblyomma aureolatum Ticks to Rickettsia rickettsii Correlates to Their Differences in Susceptibility to Infection.</title>
        <authorList>
            <person name="Martins L.A."/>
            <person name="Galletti M.F.B.M."/>
            <person name="Ribeiro J.M."/>
            <person name="Fujita A."/>
            <person name="Costa F.B."/>
            <person name="Labruna M.B."/>
            <person name="Daffre S."/>
            <person name="Fogaca A.C."/>
        </authorList>
    </citation>
    <scope>NUCLEOTIDE SEQUENCE</scope>
</reference>
<dbReference type="InterPro" id="IPR000734">
    <property type="entry name" value="TAG_lipase"/>
</dbReference>
<dbReference type="SUPFAM" id="SSF53474">
    <property type="entry name" value="alpha/beta-Hydrolases"/>
    <property type="match status" value="1"/>
</dbReference>